<dbReference type="Proteomes" id="UP000250321">
    <property type="component" value="Unassembled WGS sequence"/>
</dbReference>
<sequence length="81" mass="9203">MAAAQQTWRHGIGAVDKCKQKLSIGSAHSVRVGCVMDANRFYRHVPRAVNRCRQNWAQGCYTQRRGWSAPRPTCSQDTQRT</sequence>
<dbReference type="AlphaFoldDB" id="A0A314UFZ5"/>
<evidence type="ECO:0000313" key="1">
    <source>
        <dbReference type="EMBL" id="PQM35666.1"/>
    </source>
</evidence>
<accession>A0A314UFZ5</accession>
<dbReference type="EMBL" id="PJQY01003651">
    <property type="protein sequence ID" value="PQM35666.1"/>
    <property type="molecule type" value="Genomic_DNA"/>
</dbReference>
<name>A0A314UFZ5_PRUYE</name>
<comment type="caution">
    <text evidence="1">The sequence shown here is derived from an EMBL/GenBank/DDBJ whole genome shotgun (WGS) entry which is preliminary data.</text>
</comment>
<reference evidence="1 2" key="1">
    <citation type="submission" date="2018-02" db="EMBL/GenBank/DDBJ databases">
        <title>Draft genome of wild Prunus yedoensis var. nudiflora.</title>
        <authorList>
            <person name="Baek S."/>
            <person name="Kim J.-H."/>
            <person name="Choi K."/>
            <person name="Kim G.-B."/>
            <person name="Cho A."/>
            <person name="Jang H."/>
            <person name="Shin C.-H."/>
            <person name="Yu H.-J."/>
            <person name="Mun J.-H."/>
        </authorList>
    </citation>
    <scope>NUCLEOTIDE SEQUENCE [LARGE SCALE GENOMIC DNA]</scope>
    <source>
        <strain evidence="2">cv. Jeju island</strain>
        <tissue evidence="1">Leaf</tissue>
    </source>
</reference>
<evidence type="ECO:0000313" key="2">
    <source>
        <dbReference type="Proteomes" id="UP000250321"/>
    </source>
</evidence>
<protein>
    <submittedName>
        <fullName evidence="1">Uncharacterized protein</fullName>
    </submittedName>
</protein>
<gene>
    <name evidence="1" type="ORF">Pyn_34013</name>
</gene>
<keyword evidence="2" id="KW-1185">Reference proteome</keyword>
<proteinExistence type="predicted"/>
<organism evidence="1 2">
    <name type="scientific">Prunus yedoensis var. nudiflora</name>
    <dbReference type="NCBI Taxonomy" id="2094558"/>
    <lineage>
        <taxon>Eukaryota</taxon>
        <taxon>Viridiplantae</taxon>
        <taxon>Streptophyta</taxon>
        <taxon>Embryophyta</taxon>
        <taxon>Tracheophyta</taxon>
        <taxon>Spermatophyta</taxon>
        <taxon>Magnoliopsida</taxon>
        <taxon>eudicotyledons</taxon>
        <taxon>Gunneridae</taxon>
        <taxon>Pentapetalae</taxon>
        <taxon>rosids</taxon>
        <taxon>fabids</taxon>
        <taxon>Rosales</taxon>
        <taxon>Rosaceae</taxon>
        <taxon>Amygdaloideae</taxon>
        <taxon>Amygdaleae</taxon>
        <taxon>Prunus</taxon>
    </lineage>
</organism>